<dbReference type="NCBIfam" id="TIGR01854">
    <property type="entry name" value="lipid_A_lpxH"/>
    <property type="match status" value="1"/>
</dbReference>
<dbReference type="GO" id="GO:0009245">
    <property type="term" value="P:lipid A biosynthetic process"/>
    <property type="evidence" value="ECO:0007669"/>
    <property type="project" value="UniProtKB-UniRule"/>
</dbReference>
<evidence type="ECO:0000313" key="12">
    <source>
        <dbReference type="EMBL" id="BAP58742.1"/>
    </source>
</evidence>
<keyword evidence="1 10" id="KW-1003">Cell membrane</keyword>
<keyword evidence="5 10" id="KW-0479">Metal-binding</keyword>
<dbReference type="InterPro" id="IPR004843">
    <property type="entry name" value="Calcineurin-like_PHP"/>
</dbReference>
<dbReference type="RefSeq" id="WP_041063307.1">
    <property type="nucleotide sequence ID" value="NZ_AP014521.1"/>
</dbReference>
<dbReference type="OrthoDB" id="9783283at2"/>
<organism evidence="12 13">
    <name type="scientific">Candidatus Tachikawaea gelatinosa</name>
    <dbReference type="NCBI Taxonomy" id="1410383"/>
    <lineage>
        <taxon>Bacteria</taxon>
        <taxon>Pseudomonadati</taxon>
        <taxon>Pseudomonadota</taxon>
        <taxon>Gammaproteobacteria</taxon>
        <taxon>Enterobacterales</taxon>
        <taxon>Enterobacteriaceae</taxon>
        <taxon>Candidatus Tachikawaea</taxon>
    </lineage>
</organism>
<evidence type="ECO:0000256" key="4">
    <source>
        <dbReference type="ARBA" id="ARBA00022556"/>
    </source>
</evidence>
<comment type="function">
    <text evidence="10">Hydrolyzes the pyrophosphate bond of UDP-2,3-diacylglucosamine to yield 2,3-diacylglucosamine 1-phosphate (lipid X) and UMP by catalyzing the attack of water at the alpha-P atom. Involved in the biosynthesis of lipid A, a phosphorylated glycolipid that anchors the lipopolysaccharide to the outer membrane of the cell.</text>
</comment>
<evidence type="ECO:0000256" key="9">
    <source>
        <dbReference type="ARBA" id="ARBA00023211"/>
    </source>
</evidence>
<name>A0A090AQW6_9ENTR</name>
<dbReference type="KEGG" id="sbw:TGUWTKB_5160"/>
<dbReference type="GO" id="GO:0030145">
    <property type="term" value="F:manganese ion binding"/>
    <property type="evidence" value="ECO:0007669"/>
    <property type="project" value="UniProtKB-UniRule"/>
</dbReference>
<evidence type="ECO:0000256" key="8">
    <source>
        <dbReference type="ARBA" id="ARBA00023136"/>
    </source>
</evidence>
<feature type="binding site" evidence="10">
    <location>
        <position position="42"/>
    </location>
    <ligand>
        <name>Mn(2+)</name>
        <dbReference type="ChEBI" id="CHEBI:29035"/>
        <label>1</label>
    </ligand>
</feature>
<dbReference type="CDD" id="cd07398">
    <property type="entry name" value="MPP_YbbF-LpxH"/>
    <property type="match status" value="1"/>
</dbReference>
<comment type="catalytic activity">
    <reaction evidence="10">
        <text>UDP-2-N,3-O-bis[(3R)-3-hydroxytetradecanoyl]-alpha-D-glucosamine + H2O = 2-N,3-O-bis[(3R)-3-hydroxytetradecanoyl]-alpha-D-glucosaminyl 1-phosphate + UMP + 2 H(+)</text>
        <dbReference type="Rhea" id="RHEA:25213"/>
        <dbReference type="ChEBI" id="CHEBI:15377"/>
        <dbReference type="ChEBI" id="CHEBI:15378"/>
        <dbReference type="ChEBI" id="CHEBI:57865"/>
        <dbReference type="ChEBI" id="CHEBI:57957"/>
        <dbReference type="ChEBI" id="CHEBI:78847"/>
        <dbReference type="EC" id="3.6.1.54"/>
    </reaction>
</comment>
<keyword evidence="7 10" id="KW-0443">Lipid metabolism</keyword>
<evidence type="ECO:0000256" key="1">
    <source>
        <dbReference type="ARBA" id="ARBA00022475"/>
    </source>
</evidence>
<comment type="pathway">
    <text evidence="10">Glycolipid biosynthesis; lipid IV(A) biosynthesis; lipid IV(A) from (3R)-3-hydroxytetradecanoyl-[acyl-carrier-protein] and UDP-N-acetyl-alpha-D-glucosamine: step 4/6.</text>
</comment>
<dbReference type="Gene3D" id="3.60.21.10">
    <property type="match status" value="1"/>
</dbReference>
<keyword evidence="13" id="KW-1185">Reference proteome</keyword>
<comment type="subcellular location">
    <subcellularLocation>
        <location evidence="10">Cell inner membrane</location>
        <topology evidence="10">Peripheral membrane protein</topology>
        <orientation evidence="10">Cytoplasmic side</orientation>
    </subcellularLocation>
</comment>
<keyword evidence="8 10" id="KW-0472">Membrane</keyword>
<dbReference type="HOGENOM" id="CLU_074586_0_0_6"/>
<comment type="cofactor">
    <cofactor evidence="10">
        <name>Mn(2+)</name>
        <dbReference type="ChEBI" id="CHEBI:29035"/>
    </cofactor>
    <text evidence="10">Binds 2 Mn(2+) ions per subunit in a binuclear metal center.</text>
</comment>
<evidence type="ECO:0000256" key="6">
    <source>
        <dbReference type="ARBA" id="ARBA00022801"/>
    </source>
</evidence>
<dbReference type="GO" id="GO:0005737">
    <property type="term" value="C:cytoplasm"/>
    <property type="evidence" value="ECO:0007669"/>
    <property type="project" value="InterPro"/>
</dbReference>
<dbReference type="NCBIfam" id="NF003743">
    <property type="entry name" value="PRK05340.1"/>
    <property type="match status" value="1"/>
</dbReference>
<comment type="caution">
    <text evidence="10">Lacks conserved residue(s) required for the propagation of feature annotation.</text>
</comment>
<dbReference type="PANTHER" id="PTHR34990">
    <property type="entry name" value="UDP-2,3-DIACYLGLUCOSAMINE HYDROLASE-RELATED"/>
    <property type="match status" value="1"/>
</dbReference>
<feature type="binding site" evidence="10">
    <location>
        <position position="194"/>
    </location>
    <ligand>
        <name>Mn(2+)</name>
        <dbReference type="ChEBI" id="CHEBI:29035"/>
        <label>1</label>
    </ligand>
</feature>
<sequence length="240" mass="28379">MSHTLFISDLHLSQKKKTVTKSFFKFLKKITKNCDALYILGDLFEIWIGEDYSSILYKKVTIFLSLLTFPVYFIHGNKDFLINETYANKSNMIILPEKKILFCYGYKILITHGDIFCTKDFKYQQLKKILQKKFLKNIFLLLPLFIRKKIGAYIQNKSKKINKYFRTDTNIDEKKVFEIMNEEDVQILIHGHTHKSGIHKSKGSKKSYKRIVLSKWKKNKGSYVRVDENGINLCFLNFDN</sequence>
<feature type="binding site" evidence="10">
    <location>
        <position position="77"/>
    </location>
    <ligand>
        <name>Mn(2+)</name>
        <dbReference type="ChEBI" id="CHEBI:29035"/>
        <label>2</label>
    </ligand>
</feature>
<keyword evidence="3 10" id="KW-0997">Cell inner membrane</keyword>
<evidence type="ECO:0000259" key="11">
    <source>
        <dbReference type="Pfam" id="PF00149"/>
    </source>
</evidence>
<reference evidence="13" key="1">
    <citation type="submission" date="2013-11" db="EMBL/GenBank/DDBJ databases">
        <title>Symbiont-containing voluminous jelly as an extraordinary maternal gift for overwintering insect nymphs.</title>
        <authorList>
            <person name="Kaiwa N."/>
            <person name="Hosokawa T."/>
            <person name="Nikoh N."/>
            <person name="Meng X.Y."/>
            <person name="Tanahashi M."/>
            <person name="Moriyama M."/>
            <person name="Maeda T."/>
            <person name="Yamaguchi K."/>
            <person name="Shigenobu S."/>
            <person name="Ito M."/>
            <person name="Fukatsu T."/>
        </authorList>
    </citation>
    <scope>NUCLEOTIDE SEQUENCE [LARGE SCALE GENOMIC DNA]</scope>
    <source>
        <strain evidence="13">UwTKB</strain>
    </source>
</reference>
<evidence type="ECO:0000256" key="7">
    <source>
        <dbReference type="ARBA" id="ARBA00023098"/>
    </source>
</evidence>
<dbReference type="STRING" id="1410383.TGUWTKB_5160"/>
<evidence type="ECO:0000256" key="2">
    <source>
        <dbReference type="ARBA" id="ARBA00022516"/>
    </source>
</evidence>
<feature type="binding site" evidence="10">
    <location>
        <position position="9"/>
    </location>
    <ligand>
        <name>Mn(2+)</name>
        <dbReference type="ChEBI" id="CHEBI:29035"/>
        <label>1</label>
    </ligand>
</feature>
<reference evidence="12 13" key="2">
    <citation type="journal article" date="2014" name="Curr. Biol.">
        <title>Symbiont-Supplemented Maternal Investment Underpinning Host's Ecological Adaptation.</title>
        <authorList>
            <person name="Kaiwa N."/>
            <person name="Hosokawa T."/>
            <person name="Nikoh N."/>
            <person name="Tanahashi M."/>
            <person name="Moriyama M."/>
            <person name="Meng X.Y."/>
            <person name="Maeda T."/>
            <person name="Yamaguchi K."/>
            <person name="Shigenobu S."/>
            <person name="Ito M."/>
            <person name="Fukatsu T."/>
        </authorList>
    </citation>
    <scope>NUCLEOTIDE SEQUENCE [LARGE SCALE GENOMIC DNA]</scope>
    <source>
        <strain evidence="12 13">UwTKB</strain>
    </source>
</reference>
<dbReference type="GO" id="GO:0008758">
    <property type="term" value="F:UDP-2,3-diacylglucosamine hydrolase activity"/>
    <property type="evidence" value="ECO:0007669"/>
    <property type="project" value="UniProtKB-UniRule"/>
</dbReference>
<evidence type="ECO:0000256" key="3">
    <source>
        <dbReference type="ARBA" id="ARBA00022519"/>
    </source>
</evidence>
<dbReference type="EMBL" id="AP014521">
    <property type="protein sequence ID" value="BAP58742.1"/>
    <property type="molecule type" value="Genomic_DNA"/>
</dbReference>
<dbReference type="PANTHER" id="PTHR34990:SF1">
    <property type="entry name" value="UDP-2,3-DIACYLGLUCOSAMINE HYDROLASE"/>
    <property type="match status" value="1"/>
</dbReference>
<evidence type="ECO:0000256" key="10">
    <source>
        <dbReference type="HAMAP-Rule" id="MF_00575"/>
    </source>
</evidence>
<dbReference type="InterPro" id="IPR029052">
    <property type="entry name" value="Metallo-depent_PP-like"/>
</dbReference>
<feature type="binding site" evidence="10">
    <location>
        <position position="120"/>
    </location>
    <ligand>
        <name>substrate</name>
    </ligand>
</feature>
<feature type="domain" description="Calcineurin-like phosphoesterase" evidence="11">
    <location>
        <begin position="4"/>
        <end position="195"/>
    </location>
</feature>
<evidence type="ECO:0000256" key="5">
    <source>
        <dbReference type="ARBA" id="ARBA00022723"/>
    </source>
</evidence>
<dbReference type="Proteomes" id="UP000031627">
    <property type="component" value="Chromosome"/>
</dbReference>
<dbReference type="GO" id="GO:0019897">
    <property type="term" value="C:extrinsic component of plasma membrane"/>
    <property type="evidence" value="ECO:0007669"/>
    <property type="project" value="UniProtKB-UniRule"/>
</dbReference>
<dbReference type="UniPathway" id="UPA00359">
    <property type="reaction ID" value="UER00480"/>
</dbReference>
<keyword evidence="9 10" id="KW-0464">Manganese</keyword>
<gene>
    <name evidence="10 12" type="primary">lpxH</name>
    <name evidence="12" type="ORF">TGUWTKB_5160</name>
</gene>
<keyword evidence="2 10" id="KW-0444">Lipid biosynthesis</keyword>
<feature type="binding site" evidence="10">
    <location>
        <position position="11"/>
    </location>
    <ligand>
        <name>Mn(2+)</name>
        <dbReference type="ChEBI" id="CHEBI:29035"/>
        <label>1</label>
    </ligand>
</feature>
<keyword evidence="4 10" id="KW-0441">Lipid A biosynthesis</keyword>
<feature type="binding site" evidence="10">
    <location>
        <position position="192"/>
    </location>
    <ligand>
        <name>Mn(2+)</name>
        <dbReference type="ChEBI" id="CHEBI:29035"/>
        <label>2</label>
    </ligand>
</feature>
<accession>A0A090AQW6</accession>
<feature type="binding site" evidence="10">
    <location>
        <position position="42"/>
    </location>
    <ligand>
        <name>Mn(2+)</name>
        <dbReference type="ChEBI" id="CHEBI:29035"/>
        <label>2</label>
    </ligand>
</feature>
<dbReference type="AlphaFoldDB" id="A0A090AQW6"/>
<feature type="binding site" evidence="10">
    <location>
        <position position="162"/>
    </location>
    <ligand>
        <name>substrate</name>
    </ligand>
</feature>
<proteinExistence type="inferred from homology"/>
<dbReference type="EC" id="3.6.1.54" evidence="10"/>
<evidence type="ECO:0000313" key="13">
    <source>
        <dbReference type="Proteomes" id="UP000031627"/>
    </source>
</evidence>
<feature type="binding site" evidence="10">
    <location>
        <position position="112"/>
    </location>
    <ligand>
        <name>Mn(2+)</name>
        <dbReference type="ChEBI" id="CHEBI:29035"/>
        <label>2</label>
    </ligand>
</feature>
<comment type="similarity">
    <text evidence="10">Belongs to the LpxH family.</text>
</comment>
<protein>
    <recommendedName>
        <fullName evidence="10">UDP-2,3-diacylglucosamine hydrolase</fullName>
        <ecNumber evidence="10">3.6.1.54</ecNumber>
    </recommendedName>
    <alternativeName>
        <fullName evidence="10">UDP-2,3-diacylglucosamine diphosphatase</fullName>
    </alternativeName>
</protein>
<dbReference type="SUPFAM" id="SSF56300">
    <property type="entry name" value="Metallo-dependent phosphatases"/>
    <property type="match status" value="1"/>
</dbReference>
<feature type="binding site" evidence="10">
    <location>
        <position position="192"/>
    </location>
    <ligand>
        <name>substrate</name>
    </ligand>
</feature>
<dbReference type="InterPro" id="IPR043461">
    <property type="entry name" value="LpxH-like"/>
</dbReference>
<dbReference type="InterPro" id="IPR010138">
    <property type="entry name" value="UDP-diacylglucosamine_Hdrlase"/>
</dbReference>
<feature type="binding site" evidence="10">
    <location>
        <position position="158"/>
    </location>
    <ligand>
        <name>substrate</name>
    </ligand>
</feature>
<dbReference type="HAMAP" id="MF_00575">
    <property type="entry name" value="LpxH"/>
    <property type="match status" value="1"/>
</dbReference>
<dbReference type="Pfam" id="PF00149">
    <property type="entry name" value="Metallophos"/>
    <property type="match status" value="1"/>
</dbReference>
<keyword evidence="6 10" id="KW-0378">Hydrolase</keyword>